<evidence type="ECO:0000313" key="5">
    <source>
        <dbReference type="Proteomes" id="UP000682877"/>
    </source>
</evidence>
<proteinExistence type="inferred from homology"/>
<protein>
    <submittedName>
        <fullName evidence="4">Uncharacterized protein</fullName>
    </submittedName>
</protein>
<dbReference type="InterPro" id="IPR002213">
    <property type="entry name" value="UDP_glucos_trans"/>
</dbReference>
<dbReference type="InterPro" id="IPR050481">
    <property type="entry name" value="UDP-glycosyltransf_plant"/>
</dbReference>
<dbReference type="GO" id="GO:0035251">
    <property type="term" value="F:UDP-glucosyltransferase activity"/>
    <property type="evidence" value="ECO:0007669"/>
    <property type="project" value="InterPro"/>
</dbReference>
<accession>A0A8S1ZX60</accession>
<name>A0A8S1ZX60_ARAAE</name>
<dbReference type="CDD" id="cd03784">
    <property type="entry name" value="GT1_Gtf-like"/>
    <property type="match status" value="1"/>
</dbReference>
<dbReference type="PANTHER" id="PTHR48048">
    <property type="entry name" value="GLYCOSYLTRANSFERASE"/>
    <property type="match status" value="1"/>
</dbReference>
<dbReference type="AlphaFoldDB" id="A0A8S1ZX60"/>
<evidence type="ECO:0000256" key="3">
    <source>
        <dbReference type="ARBA" id="ARBA00022679"/>
    </source>
</evidence>
<keyword evidence="3" id="KW-0808">Transferase</keyword>
<dbReference type="FunFam" id="3.40.50.2000:FF:000080">
    <property type="entry name" value="Glycosyltransferase"/>
    <property type="match status" value="1"/>
</dbReference>
<keyword evidence="5" id="KW-1185">Reference proteome</keyword>
<evidence type="ECO:0000256" key="2">
    <source>
        <dbReference type="ARBA" id="ARBA00022676"/>
    </source>
</evidence>
<dbReference type="Gene3D" id="3.40.50.2000">
    <property type="entry name" value="Glycogen Phosphorylase B"/>
    <property type="match status" value="3"/>
</dbReference>
<evidence type="ECO:0000313" key="4">
    <source>
        <dbReference type="EMBL" id="CAE5968082.1"/>
    </source>
</evidence>
<dbReference type="EMBL" id="LR999453">
    <property type="protein sequence ID" value="CAE5968082.1"/>
    <property type="molecule type" value="Genomic_DNA"/>
</dbReference>
<dbReference type="SUPFAM" id="SSF53756">
    <property type="entry name" value="UDP-Glycosyltransferase/glycogen phosphorylase"/>
    <property type="match status" value="1"/>
</dbReference>
<keyword evidence="2" id="KW-0328">Glycosyltransferase</keyword>
<evidence type="ECO:0000256" key="1">
    <source>
        <dbReference type="ARBA" id="ARBA00009995"/>
    </source>
</evidence>
<dbReference type="Proteomes" id="UP000682877">
    <property type="component" value="Chromosome 3"/>
</dbReference>
<comment type="similarity">
    <text evidence="1">Belongs to the UDP-glycosyltransferase family.</text>
</comment>
<reference evidence="4" key="1">
    <citation type="submission" date="2021-01" db="EMBL/GenBank/DDBJ databases">
        <authorList>
            <person name="Bezrukov I."/>
        </authorList>
    </citation>
    <scope>NUCLEOTIDE SEQUENCE</scope>
</reference>
<organism evidence="4 5">
    <name type="scientific">Arabidopsis arenosa</name>
    <name type="common">Sand rock-cress</name>
    <name type="synonym">Cardaminopsis arenosa</name>
    <dbReference type="NCBI Taxonomy" id="38785"/>
    <lineage>
        <taxon>Eukaryota</taxon>
        <taxon>Viridiplantae</taxon>
        <taxon>Streptophyta</taxon>
        <taxon>Embryophyta</taxon>
        <taxon>Tracheophyta</taxon>
        <taxon>Spermatophyta</taxon>
        <taxon>Magnoliopsida</taxon>
        <taxon>eudicotyledons</taxon>
        <taxon>Gunneridae</taxon>
        <taxon>Pentapetalae</taxon>
        <taxon>rosids</taxon>
        <taxon>malvids</taxon>
        <taxon>Brassicales</taxon>
        <taxon>Brassicaceae</taxon>
        <taxon>Camelineae</taxon>
        <taxon>Arabidopsis</taxon>
    </lineage>
</organism>
<sequence>MKMELVFIPSPGDGHLRPLVEVAKLLVDRDDHLSITIIIIPQMHGFSSGNSSSYIASLSSASEERLRYNVLSVPDKPASDDSKPHFFDYIDGFKPQVKATVEKLTDPAQPESPPRLAGIVVDMFCTMMIDVANEFRVPSYMFYTSNATFLGLQVHIQYLYDVKNYDVSDLKDSDTTELEVPCLTRPLPVKCFPSVLLTKEWLPVLFSQTRRFRETKGILVNTFAELEPQAMKFFSGVDSPLPTVYTVGPVINLKINGTISSDDKQSEILRWLDEQPRTSVVFLCFGSMGGFREDQAKEIAIALERSGHRFLWSLRRAQPKGTMGPPGEFANLEEILPEGFLERTAEIEQQVNAFEMVEELGLAVEIRNSFRGDFMAADSELMTAEEIERGIRSLMEQDSDVRSRVKEMSEKSHVALLDGGSSHVALLKFIQDVTKNLS</sequence>
<dbReference type="PANTHER" id="PTHR48048:SF45">
    <property type="entry name" value="GLYCOSYLTRANSFERASE"/>
    <property type="match status" value="1"/>
</dbReference>
<gene>
    <name evidence="4" type="ORF">AARE701A_LOCUS7818</name>
</gene>